<evidence type="ECO:0000256" key="1">
    <source>
        <dbReference type="SAM" id="MobiDB-lite"/>
    </source>
</evidence>
<sequence length="296" mass="31573">MAMATAAEMSVPKMSGPKVCIDAEMSVPKVWTVDAHGVLAPLKAATPLIPSPSDQGIQPQEGDDTRPPNAFRPEKLNRIVSYGEASVGFSSSQGQRCGSASSTAYDMIVEDLGEGRYGLNLTVTMDFDTVHPGESMVVWMKRAKQLINDARGSDVVLVDTTFYDQVNGQWVRIDTDIRFAAEAEAIAKSVMETDSGQTVGRVVSAGATDDAKLGPVGERGRVVLSYRCEELYCYAEMGLGPACAEPRHLVPLAVHLPHAPLDSLGGSAHLSVTVRGPPASRSLDLVANVLALQHLR</sequence>
<organism evidence="2 3">
    <name type="scientific">Prorocentrum cordatum</name>
    <dbReference type="NCBI Taxonomy" id="2364126"/>
    <lineage>
        <taxon>Eukaryota</taxon>
        <taxon>Sar</taxon>
        <taxon>Alveolata</taxon>
        <taxon>Dinophyceae</taxon>
        <taxon>Prorocentrales</taxon>
        <taxon>Prorocentraceae</taxon>
        <taxon>Prorocentrum</taxon>
    </lineage>
</organism>
<evidence type="ECO:0000313" key="2">
    <source>
        <dbReference type="EMBL" id="CAK0790243.1"/>
    </source>
</evidence>
<name>A0ABN9PD43_9DINO</name>
<keyword evidence="3" id="KW-1185">Reference proteome</keyword>
<reference evidence="2" key="1">
    <citation type="submission" date="2023-10" db="EMBL/GenBank/DDBJ databases">
        <authorList>
            <person name="Chen Y."/>
            <person name="Shah S."/>
            <person name="Dougan E. K."/>
            <person name="Thang M."/>
            <person name="Chan C."/>
        </authorList>
    </citation>
    <scope>NUCLEOTIDE SEQUENCE [LARGE SCALE GENOMIC DNA]</scope>
</reference>
<gene>
    <name evidence="2" type="ORF">PCOR1329_LOCUS1571</name>
</gene>
<evidence type="ECO:0000313" key="3">
    <source>
        <dbReference type="Proteomes" id="UP001189429"/>
    </source>
</evidence>
<feature type="region of interest" description="Disordered" evidence="1">
    <location>
        <begin position="46"/>
        <end position="70"/>
    </location>
</feature>
<comment type="caution">
    <text evidence="2">The sequence shown here is derived from an EMBL/GenBank/DDBJ whole genome shotgun (WGS) entry which is preliminary data.</text>
</comment>
<feature type="non-terminal residue" evidence="2">
    <location>
        <position position="296"/>
    </location>
</feature>
<accession>A0ABN9PD43</accession>
<dbReference type="Proteomes" id="UP001189429">
    <property type="component" value="Unassembled WGS sequence"/>
</dbReference>
<protein>
    <submittedName>
        <fullName evidence="2">Uncharacterized protein</fullName>
    </submittedName>
</protein>
<dbReference type="EMBL" id="CAUYUJ010000382">
    <property type="protein sequence ID" value="CAK0790243.1"/>
    <property type="molecule type" value="Genomic_DNA"/>
</dbReference>
<proteinExistence type="predicted"/>